<dbReference type="PANTHER" id="PTHR43445">
    <property type="entry name" value="UDP-N-ACETYLMURAMATE--L-ALANINE LIGASE-RELATED"/>
    <property type="match status" value="1"/>
</dbReference>
<evidence type="ECO:0000256" key="1">
    <source>
        <dbReference type="ARBA" id="ARBA00022598"/>
    </source>
</evidence>
<dbReference type="GO" id="GO:0106418">
    <property type="term" value="F:UDP-N-acetylmuramate-L-alanyl-gamma-D-glutamyl-meso-2,6-diaminoheptanedioate ligase activity"/>
    <property type="evidence" value="ECO:0007669"/>
    <property type="project" value="UniProtKB-EC"/>
</dbReference>
<dbReference type="InterPro" id="IPR000713">
    <property type="entry name" value="Mur_ligase_N"/>
</dbReference>
<keyword evidence="15" id="KW-1185">Reference proteome</keyword>
<organism evidence="14 15">
    <name type="scientific">Candidatus Competibacter denitrificans Run_A_D11</name>
    <dbReference type="NCBI Taxonomy" id="1400863"/>
    <lineage>
        <taxon>Bacteria</taxon>
        <taxon>Pseudomonadati</taxon>
        <taxon>Pseudomonadota</taxon>
        <taxon>Gammaproteobacteria</taxon>
        <taxon>Candidatus Competibacteraceae</taxon>
        <taxon>Candidatus Competibacter</taxon>
    </lineage>
</organism>
<dbReference type="GO" id="GO:0005524">
    <property type="term" value="F:ATP binding"/>
    <property type="evidence" value="ECO:0007669"/>
    <property type="project" value="UniProtKB-UniRule"/>
</dbReference>
<dbReference type="InterPro" id="IPR013221">
    <property type="entry name" value="Mur_ligase_cen"/>
</dbReference>
<dbReference type="Gene3D" id="3.40.1190.10">
    <property type="entry name" value="Mur-like, catalytic domain"/>
    <property type="match status" value="1"/>
</dbReference>
<feature type="domain" description="Mur ligase central" evidence="13">
    <location>
        <begin position="109"/>
        <end position="291"/>
    </location>
</feature>
<comment type="function">
    <text evidence="9">Reutilizes the intact tripeptide L-alanyl-gamma-D-glutamyl-meso-diaminopimelate by linking it to UDP-N-acetylmuramate.</text>
</comment>
<feature type="domain" description="Mur ligase N-terminal catalytic" evidence="11">
    <location>
        <begin position="2"/>
        <end position="101"/>
    </location>
</feature>
<evidence type="ECO:0000256" key="5">
    <source>
        <dbReference type="ARBA" id="ARBA00022960"/>
    </source>
</evidence>
<dbReference type="STRING" id="1400863.BN873_150294"/>
<keyword evidence="2 9" id="KW-0132">Cell division</keyword>
<keyword evidence="9" id="KW-0460">Magnesium</keyword>
<dbReference type="GO" id="GO:0009252">
    <property type="term" value="P:peptidoglycan biosynthetic process"/>
    <property type="evidence" value="ECO:0007669"/>
    <property type="project" value="UniProtKB-UniRule"/>
</dbReference>
<proteinExistence type="inferred from homology"/>
<keyword evidence="6 9" id="KW-0573">Peptidoglycan synthesis</keyword>
<gene>
    <name evidence="9 14" type="primary">mpl</name>
    <name evidence="14" type="ORF">BN873_150294</name>
</gene>
<dbReference type="Gene3D" id="3.40.50.720">
    <property type="entry name" value="NAD(P)-binding Rossmann-like Domain"/>
    <property type="match status" value="1"/>
</dbReference>
<feature type="binding site" evidence="9">
    <location>
        <begin position="111"/>
        <end position="117"/>
    </location>
    <ligand>
        <name>ATP</name>
        <dbReference type="ChEBI" id="CHEBI:30616"/>
    </ligand>
</feature>
<dbReference type="GO" id="GO:0051301">
    <property type="term" value="P:cell division"/>
    <property type="evidence" value="ECO:0007669"/>
    <property type="project" value="UniProtKB-KW"/>
</dbReference>
<comment type="cofactor">
    <cofactor evidence="9">
        <name>Mg(2+)</name>
        <dbReference type="ChEBI" id="CHEBI:18420"/>
    </cofactor>
</comment>
<evidence type="ECO:0000259" key="12">
    <source>
        <dbReference type="Pfam" id="PF02875"/>
    </source>
</evidence>
<dbReference type="InterPro" id="IPR005757">
    <property type="entry name" value="Mpl"/>
</dbReference>
<dbReference type="InterPro" id="IPR036565">
    <property type="entry name" value="Mur-like_cat_sf"/>
</dbReference>
<dbReference type="AlphaFoldDB" id="W6M221"/>
<comment type="caution">
    <text evidence="14">The sequence shown here is derived from an EMBL/GenBank/DDBJ whole genome shotgun (WGS) entry which is preliminary data.</text>
</comment>
<dbReference type="NCBIfam" id="TIGR01081">
    <property type="entry name" value="mpl"/>
    <property type="match status" value="1"/>
</dbReference>
<dbReference type="GO" id="GO:0008360">
    <property type="term" value="P:regulation of cell shape"/>
    <property type="evidence" value="ECO:0007669"/>
    <property type="project" value="UniProtKB-KW"/>
</dbReference>
<evidence type="ECO:0000256" key="3">
    <source>
        <dbReference type="ARBA" id="ARBA00022741"/>
    </source>
</evidence>
<keyword evidence="7 9" id="KW-0131">Cell cycle</keyword>
<dbReference type="InterPro" id="IPR004101">
    <property type="entry name" value="Mur_ligase_C"/>
</dbReference>
<comment type="pathway">
    <text evidence="9">Cell wall biogenesis; peptidoglycan recycling.</text>
</comment>
<evidence type="ECO:0000256" key="9">
    <source>
        <dbReference type="HAMAP-Rule" id="MF_02020"/>
    </source>
</evidence>
<feature type="chain" id="PRO_5004879901" description="UDP-N-acetylmuramate--L-alanyl-gamma-D-glutamyl-meso-2,6-diaminoheptandioate ligase" evidence="10">
    <location>
        <begin position="23"/>
        <end position="455"/>
    </location>
</feature>
<evidence type="ECO:0000313" key="14">
    <source>
        <dbReference type="EMBL" id="CDI01506.1"/>
    </source>
</evidence>
<keyword evidence="8 9" id="KW-0961">Cell wall biogenesis/degradation</keyword>
<keyword evidence="10" id="KW-0732">Signal</keyword>
<dbReference type="HAMAP" id="MF_02020">
    <property type="entry name" value="Mpl"/>
    <property type="match status" value="1"/>
</dbReference>
<protein>
    <recommendedName>
        <fullName evidence="9">UDP-N-acetylmuramate--L-alanyl-gamma-D-glutamyl-meso-2,6-diaminoheptandioate ligase</fullName>
        <ecNumber evidence="9">6.3.2.45</ecNumber>
    </recommendedName>
    <alternativeName>
        <fullName evidence="9">Murein peptide ligase</fullName>
    </alternativeName>
    <alternativeName>
        <fullName evidence="9">UDP-N-acetylmuramate:L-alanyl-gamma-D-glutamyl-meso-diaminopimelate ligase</fullName>
    </alternativeName>
</protein>
<comment type="similarity">
    <text evidence="9">Belongs to the MurCDEF family. Mpl subfamily.</text>
</comment>
<evidence type="ECO:0000259" key="13">
    <source>
        <dbReference type="Pfam" id="PF08245"/>
    </source>
</evidence>
<dbReference type="GO" id="GO:0071555">
    <property type="term" value="P:cell wall organization"/>
    <property type="evidence" value="ECO:0007669"/>
    <property type="project" value="UniProtKB-KW"/>
</dbReference>
<dbReference type="Pfam" id="PF08245">
    <property type="entry name" value="Mur_ligase_M"/>
    <property type="match status" value="1"/>
</dbReference>
<dbReference type="SUPFAM" id="SSF51984">
    <property type="entry name" value="MurCD N-terminal domain"/>
    <property type="match status" value="1"/>
</dbReference>
<evidence type="ECO:0000259" key="11">
    <source>
        <dbReference type="Pfam" id="PF01225"/>
    </source>
</evidence>
<evidence type="ECO:0000256" key="6">
    <source>
        <dbReference type="ARBA" id="ARBA00022984"/>
    </source>
</evidence>
<dbReference type="GO" id="GO:0009254">
    <property type="term" value="P:peptidoglycan turnover"/>
    <property type="evidence" value="ECO:0007669"/>
    <property type="project" value="UniProtKB-UniRule"/>
</dbReference>
<sequence length="455" mass="48798">MHIHILGICGTFMAGVALLARAAGHTVSGCDANVYPPMSTQLADAGIALREGYDPSQLVEFKPDRVVVGNVMSRGRPIVEALLDGNLPYTSGPAWLAEYVLRDRHVLAVAGTHGKTTTSSLLAWILEDNGLEPGFLIGGIPANFGQSARLGRAPLFVVEADEYDTAFFDKRSKFVHYRPRTLVLNNLEFDHADIFPDLAAIQRQFHHLLRTVPSAGLIVTNGQDPHLAEVLAMGCWTPVERFGVADWEARDANADGSIFAVHYRGELQGRVEWTQAGVHNIHNALAAIAAAHHVGVPAASAIAALARFQGVKRRLETRGTVNGVTVYDDFAHHPTAITTTLAGLRARVGNQPIIAVLEPRSNTMKLGVFKESLAPALMVADTVILYQAADLGWDLGEVAAALGARGQVCHTLDETLAAIQQQANPGTQVLIMSNGGFGGLHERLLTALRASSHQN</sequence>
<dbReference type="SUPFAM" id="SSF53623">
    <property type="entry name" value="MurD-like peptide ligases, catalytic domain"/>
    <property type="match status" value="1"/>
</dbReference>
<dbReference type="EC" id="6.3.2.45" evidence="9"/>
<reference evidence="14" key="1">
    <citation type="submission" date="2013-07" db="EMBL/GenBank/DDBJ databases">
        <authorList>
            <person name="McIlroy S."/>
        </authorList>
    </citation>
    <scope>NUCLEOTIDE SEQUENCE [LARGE SCALE GENOMIC DNA]</scope>
    <source>
        <strain evidence="14">Run_A_D11</strain>
    </source>
</reference>
<dbReference type="EMBL" id="CBTJ020000020">
    <property type="protein sequence ID" value="CDI01506.1"/>
    <property type="molecule type" value="Genomic_DNA"/>
</dbReference>
<dbReference type="SUPFAM" id="SSF53244">
    <property type="entry name" value="MurD-like peptide ligases, peptide-binding domain"/>
    <property type="match status" value="1"/>
</dbReference>
<keyword evidence="1 9" id="KW-0436">Ligase</keyword>
<reference evidence="14" key="2">
    <citation type="submission" date="2014-03" db="EMBL/GenBank/DDBJ databases">
        <title>Candidatus Competibacter-lineage genomes retrieved from metagenomes reveal functional metabolic diversity.</title>
        <authorList>
            <person name="McIlroy S.J."/>
            <person name="Albertsen M."/>
            <person name="Andresen E.K."/>
            <person name="Saunders A.M."/>
            <person name="Kristiansen R."/>
            <person name="Stokholm-Bjerregaard M."/>
            <person name="Nielsen K.L."/>
            <person name="Nielsen P.H."/>
        </authorList>
    </citation>
    <scope>NUCLEOTIDE SEQUENCE</scope>
    <source>
        <strain evidence="14">Run_A_D11</strain>
    </source>
</reference>
<dbReference type="UniPathway" id="UPA00544"/>
<evidence type="ECO:0000256" key="8">
    <source>
        <dbReference type="ARBA" id="ARBA00023316"/>
    </source>
</evidence>
<feature type="domain" description="Mur ligase C-terminal" evidence="12">
    <location>
        <begin position="313"/>
        <end position="435"/>
    </location>
</feature>
<dbReference type="Proteomes" id="UP000035760">
    <property type="component" value="Unassembled WGS sequence"/>
</dbReference>
<dbReference type="PANTHER" id="PTHR43445:SF5">
    <property type="entry name" value="UDP-N-ACETYLMURAMATE--L-ALANYL-GAMMA-D-GLUTAMYL-MESO-2,6-DIAMINOHEPTANDIOATE LIGASE"/>
    <property type="match status" value="1"/>
</dbReference>
<evidence type="ECO:0000256" key="7">
    <source>
        <dbReference type="ARBA" id="ARBA00023306"/>
    </source>
</evidence>
<comment type="catalytic activity">
    <reaction evidence="9">
        <text>UDP-N-acetyl-alpha-D-muramate + L-alanyl-gamma-D-glutamyl-meso-2,6-diaminopimelate + ATP = UDP-N-acetyl-alpha-D-muramoyl-L-alanyl-gamma-D-glutamyl-meso-2,6-diaminopimelate + ADP + phosphate + H(+)</text>
        <dbReference type="Rhea" id="RHEA:29563"/>
        <dbReference type="ChEBI" id="CHEBI:15378"/>
        <dbReference type="ChEBI" id="CHEBI:30616"/>
        <dbReference type="ChEBI" id="CHEBI:43474"/>
        <dbReference type="ChEBI" id="CHEBI:61401"/>
        <dbReference type="ChEBI" id="CHEBI:70757"/>
        <dbReference type="ChEBI" id="CHEBI:83905"/>
        <dbReference type="ChEBI" id="CHEBI:456216"/>
        <dbReference type="EC" id="6.3.2.45"/>
    </reaction>
</comment>
<keyword evidence="5 9" id="KW-0133">Cell shape</keyword>
<feature type="signal peptide" evidence="10">
    <location>
        <begin position="1"/>
        <end position="22"/>
    </location>
</feature>
<accession>W6M221</accession>
<dbReference type="Pfam" id="PF02875">
    <property type="entry name" value="Mur_ligase_C"/>
    <property type="match status" value="1"/>
</dbReference>
<dbReference type="Gene3D" id="3.90.190.20">
    <property type="entry name" value="Mur ligase, C-terminal domain"/>
    <property type="match status" value="1"/>
</dbReference>
<dbReference type="RefSeq" id="WP_048670642.1">
    <property type="nucleotide sequence ID" value="NZ_CBTJ020000020.1"/>
</dbReference>
<evidence type="ECO:0000256" key="4">
    <source>
        <dbReference type="ARBA" id="ARBA00022840"/>
    </source>
</evidence>
<dbReference type="InterPro" id="IPR036615">
    <property type="entry name" value="Mur_ligase_C_dom_sf"/>
</dbReference>
<dbReference type="InterPro" id="IPR050061">
    <property type="entry name" value="MurCDEF_pg_biosynth"/>
</dbReference>
<dbReference type="OrthoDB" id="9804126at2"/>
<evidence type="ECO:0000313" key="15">
    <source>
        <dbReference type="Proteomes" id="UP000035760"/>
    </source>
</evidence>
<evidence type="ECO:0000256" key="10">
    <source>
        <dbReference type="SAM" id="SignalP"/>
    </source>
</evidence>
<keyword evidence="4 9" id="KW-0067">ATP-binding</keyword>
<keyword evidence="3 9" id="KW-0547">Nucleotide-binding</keyword>
<evidence type="ECO:0000256" key="2">
    <source>
        <dbReference type="ARBA" id="ARBA00022618"/>
    </source>
</evidence>
<name>W6M221_9GAMM</name>
<dbReference type="Pfam" id="PF01225">
    <property type="entry name" value="Mur_ligase"/>
    <property type="match status" value="1"/>
</dbReference>